<dbReference type="AlphaFoldDB" id="A0A5B7C205"/>
<dbReference type="InterPro" id="IPR000010">
    <property type="entry name" value="Cystatin_dom"/>
</dbReference>
<feature type="domain" description="Cystatin" evidence="3">
    <location>
        <begin position="48"/>
        <end position="109"/>
    </location>
</feature>
<proteinExistence type="predicted"/>
<keyword evidence="2" id="KW-0789">Thiol protease inhibitor</keyword>
<sequence length="133" mass="15513">MTKKDWLSENYDDTMTNMFDVEDFSNTRALSLITPLANPEEDLLLIKDLNKWSDFSIKDYNVKHNANYEFVKVVNANSLVVQGVYFYITFEAKDAVHSQSKIFQAKVFEGYGLCPSEFEFCRIKPTTQSRFCY</sequence>
<dbReference type="NCBIfam" id="TIGR01638">
    <property type="entry name" value="Atha_cystat_rel"/>
    <property type="match status" value="1"/>
</dbReference>
<dbReference type="InterPro" id="IPR006525">
    <property type="entry name" value="Cystatin-related_pln"/>
</dbReference>
<dbReference type="PANTHER" id="PTHR31260">
    <property type="entry name" value="CYSTATIN/MONELLIN SUPERFAMILY PROTEIN"/>
    <property type="match status" value="1"/>
</dbReference>
<organism evidence="4">
    <name type="scientific">Davidia involucrata</name>
    <name type="common">Dove tree</name>
    <dbReference type="NCBI Taxonomy" id="16924"/>
    <lineage>
        <taxon>Eukaryota</taxon>
        <taxon>Viridiplantae</taxon>
        <taxon>Streptophyta</taxon>
        <taxon>Embryophyta</taxon>
        <taxon>Tracheophyta</taxon>
        <taxon>Spermatophyta</taxon>
        <taxon>Magnoliopsida</taxon>
        <taxon>eudicotyledons</taxon>
        <taxon>Gunneridae</taxon>
        <taxon>Pentapetalae</taxon>
        <taxon>asterids</taxon>
        <taxon>Cornales</taxon>
        <taxon>Nyssaceae</taxon>
        <taxon>Davidia</taxon>
    </lineage>
</organism>
<dbReference type="SUPFAM" id="SSF54403">
    <property type="entry name" value="Cystatin/monellin"/>
    <property type="match status" value="1"/>
</dbReference>
<keyword evidence="1" id="KW-0646">Protease inhibitor</keyword>
<dbReference type="GO" id="GO:0004869">
    <property type="term" value="F:cysteine-type endopeptidase inhibitor activity"/>
    <property type="evidence" value="ECO:0007669"/>
    <property type="project" value="UniProtKB-KW"/>
</dbReference>
<evidence type="ECO:0000256" key="2">
    <source>
        <dbReference type="ARBA" id="ARBA00022704"/>
    </source>
</evidence>
<reference evidence="4" key="1">
    <citation type="submission" date="2019-08" db="EMBL/GenBank/DDBJ databases">
        <title>Reference gene set and small RNA set construction with multiple tissues from Davidia involucrata Baill.</title>
        <authorList>
            <person name="Yang H."/>
            <person name="Zhou C."/>
            <person name="Li G."/>
            <person name="Wang J."/>
            <person name="Gao P."/>
            <person name="Wang M."/>
            <person name="Wang R."/>
            <person name="Zhao Y."/>
        </authorList>
    </citation>
    <scope>NUCLEOTIDE SEQUENCE</scope>
    <source>
        <tissue evidence="4">Mixed with DoveR01_LX</tissue>
    </source>
</reference>
<accession>A0A5B7C205</accession>
<dbReference type="Pfam" id="PF00031">
    <property type="entry name" value="Cystatin"/>
    <property type="match status" value="1"/>
</dbReference>
<name>A0A5B7C205_DAVIN</name>
<dbReference type="CDD" id="cd00042">
    <property type="entry name" value="CY"/>
    <property type="match status" value="1"/>
</dbReference>
<dbReference type="InterPro" id="IPR006462">
    <property type="entry name" value="MS5"/>
</dbReference>
<gene>
    <name evidence="4" type="ORF">Din_043697</name>
</gene>
<dbReference type="PANTHER" id="PTHR31260:SF28">
    <property type="entry name" value="CYSTATIN DOMAIN PROTEIN"/>
    <property type="match status" value="1"/>
</dbReference>
<dbReference type="InterPro" id="IPR046350">
    <property type="entry name" value="Cystatin_sf"/>
</dbReference>
<evidence type="ECO:0000256" key="1">
    <source>
        <dbReference type="ARBA" id="ARBA00022690"/>
    </source>
</evidence>
<protein>
    <recommendedName>
        <fullName evidence="3">Cystatin domain-containing protein</fullName>
    </recommendedName>
</protein>
<dbReference type="EMBL" id="GHES01043697">
    <property type="protein sequence ID" value="MPA74256.1"/>
    <property type="molecule type" value="Transcribed_RNA"/>
</dbReference>
<evidence type="ECO:0000259" key="3">
    <source>
        <dbReference type="Pfam" id="PF00031"/>
    </source>
</evidence>
<evidence type="ECO:0000313" key="4">
    <source>
        <dbReference type="EMBL" id="MPA74256.1"/>
    </source>
</evidence>
<dbReference type="Gene3D" id="3.10.450.10">
    <property type="match status" value="1"/>
</dbReference>